<dbReference type="STRING" id="588581.Cpap_3579"/>
<evidence type="ECO:0000313" key="7">
    <source>
        <dbReference type="Proteomes" id="UP000003860"/>
    </source>
</evidence>
<dbReference type="PRINTS" id="PR01490">
    <property type="entry name" value="RTXTOXIND"/>
</dbReference>
<dbReference type="GO" id="GO:1990281">
    <property type="term" value="C:efflux pump complex"/>
    <property type="evidence" value="ECO:0007669"/>
    <property type="project" value="TreeGrafter"/>
</dbReference>
<feature type="region of interest" description="Disordered" evidence="2">
    <location>
        <begin position="475"/>
        <end position="516"/>
    </location>
</feature>
<comment type="caution">
    <text evidence="6">The sequence shown here is derived from an EMBL/GenBank/DDBJ whole genome shotgun (WGS) entry which is preliminary data.</text>
</comment>
<dbReference type="Pfam" id="PF25917">
    <property type="entry name" value="BSH_RND"/>
    <property type="match status" value="2"/>
</dbReference>
<gene>
    <name evidence="6" type="ORF">Cpap_3579</name>
</gene>
<keyword evidence="3" id="KW-0472">Membrane</keyword>
<dbReference type="Pfam" id="PF26002">
    <property type="entry name" value="Beta-barrel_AprE"/>
    <property type="match status" value="1"/>
</dbReference>
<dbReference type="Gene3D" id="2.40.50.100">
    <property type="match status" value="2"/>
</dbReference>
<dbReference type="Gene3D" id="2.40.420.20">
    <property type="match status" value="1"/>
</dbReference>
<protein>
    <submittedName>
        <fullName evidence="6">Efflux transporter, RND family, MFP subunit</fullName>
    </submittedName>
</protein>
<evidence type="ECO:0000256" key="2">
    <source>
        <dbReference type="SAM" id="MobiDB-lite"/>
    </source>
</evidence>
<reference evidence="6" key="2">
    <citation type="submission" date="2011-01" db="EMBL/GenBank/DDBJ databases">
        <title>The Non-contiguous Finished genome of Clostridium papyrosolvens.</title>
        <authorList>
            <person name="Lucas S."/>
            <person name="Copeland A."/>
            <person name="Lapidus A."/>
            <person name="Cheng J.-F."/>
            <person name="Goodwin L."/>
            <person name="Pitluck S."/>
            <person name="Misra M."/>
            <person name="Chertkov O."/>
            <person name="Detter J.C."/>
            <person name="Han C."/>
            <person name="Tapia R."/>
            <person name="Land M."/>
            <person name="Hauser L."/>
            <person name="Kyrpides N."/>
            <person name="Ivanova N."/>
            <person name="Pagani I."/>
            <person name="Mouttaki H."/>
            <person name="He Z."/>
            <person name="Zhou J."/>
            <person name="Hemme C.L."/>
            <person name="Woyke T."/>
        </authorList>
    </citation>
    <scope>NUCLEOTIDE SEQUENCE [LARGE SCALE GENOMIC DNA]</scope>
    <source>
        <strain evidence="6">DSM 2782</strain>
    </source>
</reference>
<evidence type="ECO:0000256" key="3">
    <source>
        <dbReference type="SAM" id="Phobius"/>
    </source>
</evidence>
<dbReference type="Gene3D" id="2.40.30.170">
    <property type="match status" value="2"/>
</dbReference>
<reference evidence="6" key="1">
    <citation type="submission" date="2009-07" db="EMBL/GenBank/DDBJ databases">
        <authorList>
            <consortium name="US DOE Joint Genome Institute (JGI-PGF)"/>
            <person name="Lucas S."/>
            <person name="Copeland A."/>
            <person name="Lapidus A."/>
            <person name="Glavina del Rio T."/>
            <person name="Tice H."/>
            <person name="Bruce D."/>
            <person name="Goodwin L."/>
            <person name="Pitluck S."/>
            <person name="Larimer F."/>
            <person name="Land M.L."/>
            <person name="Mouttaki H."/>
            <person name="He Z."/>
            <person name="Zhou J."/>
            <person name="Hemme C.L."/>
        </authorList>
    </citation>
    <scope>NUCLEOTIDE SEQUENCE</scope>
    <source>
        <strain evidence="6">DSM 2782</strain>
    </source>
</reference>
<feature type="coiled-coil region" evidence="1">
    <location>
        <begin position="308"/>
        <end position="335"/>
    </location>
</feature>
<dbReference type="InterPro" id="IPR058625">
    <property type="entry name" value="MdtA-like_BSH"/>
</dbReference>
<evidence type="ECO:0000259" key="4">
    <source>
        <dbReference type="Pfam" id="PF25917"/>
    </source>
</evidence>
<dbReference type="Proteomes" id="UP000003860">
    <property type="component" value="Unassembled WGS sequence"/>
</dbReference>
<organism evidence="6 7">
    <name type="scientific">Ruminiclostridium papyrosolvens DSM 2782</name>
    <dbReference type="NCBI Taxonomy" id="588581"/>
    <lineage>
        <taxon>Bacteria</taxon>
        <taxon>Bacillati</taxon>
        <taxon>Bacillota</taxon>
        <taxon>Clostridia</taxon>
        <taxon>Eubacteriales</taxon>
        <taxon>Oscillospiraceae</taxon>
        <taxon>Ruminiclostridium</taxon>
    </lineage>
</organism>
<accession>F1T9G7</accession>
<dbReference type="Gene3D" id="1.10.287.470">
    <property type="entry name" value="Helix hairpin bin"/>
    <property type="match status" value="2"/>
</dbReference>
<proteinExistence type="predicted"/>
<feature type="region of interest" description="Disordered" evidence="2">
    <location>
        <begin position="589"/>
        <end position="645"/>
    </location>
</feature>
<dbReference type="SUPFAM" id="SSF111369">
    <property type="entry name" value="HlyD-like secretion proteins"/>
    <property type="match status" value="2"/>
</dbReference>
<dbReference type="PANTHER" id="PTHR30469:SF33">
    <property type="entry name" value="SLR1207 PROTEIN"/>
    <property type="match status" value="1"/>
</dbReference>
<dbReference type="InterPro" id="IPR058982">
    <property type="entry name" value="Beta-barrel_AprE"/>
</dbReference>
<dbReference type="CDD" id="cd06850">
    <property type="entry name" value="biotinyl_domain"/>
    <property type="match status" value="2"/>
</dbReference>
<feature type="compositionally biased region" description="Low complexity" evidence="2">
    <location>
        <begin position="600"/>
        <end position="633"/>
    </location>
</feature>
<feature type="transmembrane region" description="Helical" evidence="3">
    <location>
        <begin position="12"/>
        <end position="34"/>
    </location>
</feature>
<keyword evidence="7" id="KW-1185">Reference proteome</keyword>
<dbReference type="GO" id="GO:0015562">
    <property type="term" value="F:efflux transmembrane transporter activity"/>
    <property type="evidence" value="ECO:0007669"/>
    <property type="project" value="TreeGrafter"/>
</dbReference>
<evidence type="ECO:0000313" key="6">
    <source>
        <dbReference type="EMBL" id="EGD49149.1"/>
    </source>
</evidence>
<keyword evidence="3" id="KW-1133">Transmembrane helix</keyword>
<sequence length="645" mass="68189">MGKGTIKWSRKKIITLVISLMVVLAVAVGIFLVVKQRESKSTTASAKRMTQVTRGNMEVSLSGSGTIESASTSDVMSNVQGKIIKSYKKVGDTVKKGDLLYEMDDTDAKLQIQKIQNSIEQQQLSESNTSKNYSNMSVTAPFSGKVTGVSAVKGDNVNNGMSLFTITDTSKLKLSVPLSTANIPFVKIGQSVKVNLQQFTDTISGVVTEIGDNTHTAATGGMVRDVTVTVNNPGTLTDESMASSVDFKLTNGTEVSSKEESRFSYASRETVKAQAQGSLSAVNVKENQFVKKGDLLVRIENDQLQLTFKTDSLKMQDLQNQLDAAQKQLEDYKILSSIDGTVTALTYKTGDSVKSGDTLISLRDFNQMQFVIPIDELDISKIKVGQKATVTVDALPETTKQPLDGEVISRAMEGTSSNGVATYNVTIKINETENLLAGMNANANIILNKSDNALRIPLEAVTKMGDRSYVRVISNGEEGQSDSESSASGGYRSGAGGFDRSSNKTGSESNGRARMSAGFTQNQEYYKDTVMKQIEVGLNNDEFVEVVSGLEEGETVVLPPLVTSTANGNTNTQGGFGIGGFSGMGGMNRSMGGNFGGGSSNRSTGRTSGSGNSGTSNSGGNVSGNNPGANKSGGNSGSKQPMGGN</sequence>
<feature type="domain" description="Multidrug resistance protein MdtA-like barrel-sandwich hybrid" evidence="4">
    <location>
        <begin position="73"/>
        <end position="168"/>
    </location>
</feature>
<feature type="compositionally biased region" description="Low complexity" evidence="2">
    <location>
        <begin position="475"/>
        <end position="490"/>
    </location>
</feature>
<dbReference type="RefSeq" id="WP_004617322.1">
    <property type="nucleotide sequence ID" value="NZ_ACXX02000002.1"/>
</dbReference>
<feature type="domain" description="AprE-like beta-barrel" evidence="5">
    <location>
        <begin position="374"/>
        <end position="446"/>
    </location>
</feature>
<evidence type="ECO:0000259" key="5">
    <source>
        <dbReference type="Pfam" id="PF26002"/>
    </source>
</evidence>
<evidence type="ECO:0000256" key="1">
    <source>
        <dbReference type="SAM" id="Coils"/>
    </source>
</evidence>
<dbReference type="eggNOG" id="COG0845">
    <property type="taxonomic scope" value="Bacteria"/>
</dbReference>
<feature type="domain" description="Multidrug resistance protein MdtA-like barrel-sandwich hybrid" evidence="4">
    <location>
        <begin position="270"/>
        <end position="359"/>
    </location>
</feature>
<keyword evidence="1" id="KW-0175">Coiled coil</keyword>
<dbReference type="EMBL" id="ACXX02000002">
    <property type="protein sequence ID" value="EGD49149.1"/>
    <property type="molecule type" value="Genomic_DNA"/>
</dbReference>
<dbReference type="AlphaFoldDB" id="F1T9G7"/>
<dbReference type="OrthoDB" id="1725043at2"/>
<dbReference type="PANTHER" id="PTHR30469">
    <property type="entry name" value="MULTIDRUG RESISTANCE PROTEIN MDTA"/>
    <property type="match status" value="1"/>
</dbReference>
<name>F1T9G7_9FIRM</name>
<keyword evidence="3" id="KW-0812">Transmembrane</keyword>